<keyword evidence="5 7" id="KW-0378">Hydrolase</keyword>
<dbReference type="SUPFAM" id="SSF53187">
    <property type="entry name" value="Zn-dependent exopeptidases"/>
    <property type="match status" value="1"/>
</dbReference>
<dbReference type="PANTHER" id="PTHR12147">
    <property type="entry name" value="METALLOPEPTIDASE M28 FAMILY MEMBER"/>
    <property type="match status" value="1"/>
</dbReference>
<sequence>MIAQALAPFALLVVPHDPTLLTNSPCLADAYYGQYGLHNVFITDDACLGSSGDFLSTGSIVPVILSSEQQLVWLEHKVVDDAIRPAIFVDEMDAFLAELVDIEYPTIYDANTAYDSEQLAITSVQSSKVLYHTPTSVLLSIPSALFPSLDGILPRFWTPTPLPDAPVPFQPVPESSIKRVRELLDQVKYDSAIAALVGSISLSQMRKDARYLTGEDPESPLISRHSFSQGALDAADWLKEQFESTGASCELKDFLTGFAPNVICKYAAEEETTETLLLSAHYDSRGSFGSMRAPGGDDDGSGTTALLTIARTIGSKGVVFRKNVQLCAFAGEEQGLLGSKAYAREMRAADADLTLMIQADMLAYHVPGEPLQLGLPEFVGTPEVAQLVSNMSALYSPELMVGYTRACCSDHQSFHEQGFPATQVFERAGPIADPMYHNSGDLTVREGYDFEQVRSIAKVQFATLLHSAGFETKQ</sequence>
<reference evidence="9 10" key="1">
    <citation type="journal article" date="2016" name="Mol. Biol. Evol.">
        <title>Comparative Genomics of Early-Diverging Mushroom-Forming Fungi Provides Insights into the Origins of Lignocellulose Decay Capabilities.</title>
        <authorList>
            <person name="Nagy L.G."/>
            <person name="Riley R."/>
            <person name="Tritt A."/>
            <person name="Adam C."/>
            <person name="Daum C."/>
            <person name="Floudas D."/>
            <person name="Sun H."/>
            <person name="Yadav J.S."/>
            <person name="Pangilinan J."/>
            <person name="Larsson K.H."/>
            <person name="Matsuura K."/>
            <person name="Barry K."/>
            <person name="Labutti K."/>
            <person name="Kuo R."/>
            <person name="Ohm R.A."/>
            <person name="Bhattacharya S.S."/>
            <person name="Shirouzu T."/>
            <person name="Yoshinaga Y."/>
            <person name="Martin F.M."/>
            <person name="Grigoriev I.V."/>
            <person name="Hibbett D.S."/>
        </authorList>
    </citation>
    <scope>NUCLEOTIDE SEQUENCE [LARGE SCALE GENOMIC DNA]</scope>
    <source>
        <strain evidence="9 10">93-53</strain>
    </source>
</reference>
<name>A0A165DNB5_9APHY</name>
<evidence type="ECO:0000256" key="4">
    <source>
        <dbReference type="ARBA" id="ARBA00022723"/>
    </source>
</evidence>
<keyword evidence="6 7" id="KW-0862">Zinc</keyword>
<organism evidence="9 10">
    <name type="scientific">Laetiporus sulphureus 93-53</name>
    <dbReference type="NCBI Taxonomy" id="1314785"/>
    <lineage>
        <taxon>Eukaryota</taxon>
        <taxon>Fungi</taxon>
        <taxon>Dikarya</taxon>
        <taxon>Basidiomycota</taxon>
        <taxon>Agaricomycotina</taxon>
        <taxon>Agaricomycetes</taxon>
        <taxon>Polyporales</taxon>
        <taxon>Laetiporus</taxon>
    </lineage>
</organism>
<dbReference type="STRING" id="1314785.A0A165DNB5"/>
<comment type="cofactor">
    <cofactor evidence="1">
        <name>Zn(2+)</name>
        <dbReference type="ChEBI" id="CHEBI:29105"/>
    </cofactor>
</comment>
<feature type="domain" description="Peptidase M28" evidence="8">
    <location>
        <begin position="261"/>
        <end position="442"/>
    </location>
</feature>
<evidence type="ECO:0000256" key="7">
    <source>
        <dbReference type="RuleBase" id="RU361240"/>
    </source>
</evidence>
<protein>
    <recommendedName>
        <fullName evidence="7">Peptide hydrolase</fullName>
        <ecNumber evidence="7">3.4.-.-</ecNumber>
    </recommendedName>
</protein>
<evidence type="ECO:0000256" key="2">
    <source>
        <dbReference type="ARBA" id="ARBA00005634"/>
    </source>
</evidence>
<dbReference type="GO" id="GO:0008235">
    <property type="term" value="F:metalloexopeptidase activity"/>
    <property type="evidence" value="ECO:0007669"/>
    <property type="project" value="InterPro"/>
</dbReference>
<keyword evidence="4 7" id="KW-0479">Metal-binding</keyword>
<comment type="similarity">
    <text evidence="2">Belongs to the peptidase M28 family. M28B subfamily.</text>
</comment>
<dbReference type="PANTHER" id="PTHR12147:SF26">
    <property type="entry name" value="PEPTIDASE M28 DOMAIN-CONTAINING PROTEIN"/>
    <property type="match status" value="1"/>
</dbReference>
<dbReference type="InterPro" id="IPR045175">
    <property type="entry name" value="M28_fam"/>
</dbReference>
<dbReference type="OrthoDB" id="10013407at2759"/>
<evidence type="ECO:0000256" key="5">
    <source>
        <dbReference type="ARBA" id="ARBA00022801"/>
    </source>
</evidence>
<accession>A0A165DNB5</accession>
<dbReference type="Gene3D" id="3.40.630.10">
    <property type="entry name" value="Zn peptidases"/>
    <property type="match status" value="1"/>
</dbReference>
<keyword evidence="3 7" id="KW-0645">Protease</keyword>
<dbReference type="EC" id="3.4.-.-" evidence="7"/>
<dbReference type="InterPro" id="IPR007484">
    <property type="entry name" value="Peptidase_M28"/>
</dbReference>
<evidence type="ECO:0000256" key="3">
    <source>
        <dbReference type="ARBA" id="ARBA00022670"/>
    </source>
</evidence>
<keyword evidence="10" id="KW-1185">Reference proteome</keyword>
<evidence type="ECO:0000259" key="8">
    <source>
        <dbReference type="Pfam" id="PF04389"/>
    </source>
</evidence>
<proteinExistence type="inferred from homology"/>
<evidence type="ECO:0000313" key="9">
    <source>
        <dbReference type="EMBL" id="KZT05261.1"/>
    </source>
</evidence>
<dbReference type="GeneID" id="63821632"/>
<evidence type="ECO:0000313" key="10">
    <source>
        <dbReference type="Proteomes" id="UP000076871"/>
    </source>
</evidence>
<evidence type="ECO:0000256" key="6">
    <source>
        <dbReference type="ARBA" id="ARBA00022833"/>
    </source>
</evidence>
<dbReference type="RefSeq" id="XP_040763001.1">
    <property type="nucleotide sequence ID" value="XM_040904602.1"/>
</dbReference>
<dbReference type="Proteomes" id="UP000076871">
    <property type="component" value="Unassembled WGS sequence"/>
</dbReference>
<dbReference type="Pfam" id="PF04389">
    <property type="entry name" value="Peptidase_M28"/>
    <property type="match status" value="1"/>
</dbReference>
<gene>
    <name evidence="9" type="ORF">LAESUDRAFT_656198</name>
</gene>
<dbReference type="InParanoid" id="A0A165DNB5"/>
<dbReference type="GO" id="GO:0046872">
    <property type="term" value="F:metal ion binding"/>
    <property type="evidence" value="ECO:0007669"/>
    <property type="project" value="UniProtKB-KW"/>
</dbReference>
<dbReference type="AlphaFoldDB" id="A0A165DNB5"/>
<dbReference type="GO" id="GO:0006508">
    <property type="term" value="P:proteolysis"/>
    <property type="evidence" value="ECO:0007669"/>
    <property type="project" value="UniProtKB-KW"/>
</dbReference>
<evidence type="ECO:0000256" key="1">
    <source>
        <dbReference type="ARBA" id="ARBA00001947"/>
    </source>
</evidence>
<dbReference type="EMBL" id="KV427631">
    <property type="protein sequence ID" value="KZT05261.1"/>
    <property type="molecule type" value="Genomic_DNA"/>
</dbReference>